<dbReference type="Gene3D" id="3.40.50.300">
    <property type="entry name" value="P-loop containing nucleotide triphosphate hydrolases"/>
    <property type="match status" value="1"/>
</dbReference>
<accession>A0AAD3CRF2</accession>
<gene>
    <name evidence="2" type="ORF">CTEN210_07292</name>
</gene>
<feature type="compositionally biased region" description="Basic residues" evidence="1">
    <location>
        <begin position="350"/>
        <end position="376"/>
    </location>
</feature>
<evidence type="ECO:0000313" key="3">
    <source>
        <dbReference type="Proteomes" id="UP001054902"/>
    </source>
</evidence>
<dbReference type="EMBL" id="BLLK01000040">
    <property type="protein sequence ID" value="GFH50816.1"/>
    <property type="molecule type" value="Genomic_DNA"/>
</dbReference>
<evidence type="ECO:0000256" key="1">
    <source>
        <dbReference type="SAM" id="MobiDB-lite"/>
    </source>
</evidence>
<evidence type="ECO:0000313" key="2">
    <source>
        <dbReference type="EMBL" id="GFH50816.1"/>
    </source>
</evidence>
<name>A0AAD3CRF2_9STRA</name>
<sequence length="456" mass="52066">MSEAIILIGGVPCSGKSITCKTLKSFFNAAEVEVVEPVKLFKCEKYGDVLFLGRFPEHTRTCGTDTTSDAAIPKLATFLEVVKRQYKYVVIEGDKFFSKRIVPKLLQSEPNAHAYTLRVTPTLENKRRAKRGDEQHPYWVKGRHTKVENVSKAVKLCSDDIRRRFHTEKNNTMEQMYKTVEKILGCITSKEYAKEAILGIDKERHHKEILYSLKPFIYKCFNCDTNEKVEEHTNVDKFLKGPLAKTADHQMFKLFKNGKLHNLERKKMETAVTTEKNWDENSHLKILLIGDGQTFRIEKHLPPVDDSETQDKSLDSDGAKTKEVAENMNTLKRETRKKCLNENAPLMNANKHKSKSCKKKKMTTKAQKPTKQKIAKRKELLSPRRSERLKKSAPAITTKDKSVRDNNTLAKKTQKTLTKGKKKFAKAGKTASKSKKRGTVVKSKNTPKPGKKKGRK</sequence>
<keyword evidence="3" id="KW-1185">Reference proteome</keyword>
<feature type="compositionally biased region" description="Basic and acidic residues" evidence="1">
    <location>
        <begin position="377"/>
        <end position="390"/>
    </location>
</feature>
<proteinExistence type="predicted"/>
<protein>
    <submittedName>
        <fullName evidence="2">Uncharacterized protein</fullName>
    </submittedName>
</protein>
<reference evidence="2 3" key="1">
    <citation type="journal article" date="2021" name="Sci. Rep.">
        <title>The genome of the diatom Chaetoceros tenuissimus carries an ancient integrated fragment of an extant virus.</title>
        <authorList>
            <person name="Hongo Y."/>
            <person name="Kimura K."/>
            <person name="Takaki Y."/>
            <person name="Yoshida Y."/>
            <person name="Baba S."/>
            <person name="Kobayashi G."/>
            <person name="Nagasaki K."/>
            <person name="Hano T."/>
            <person name="Tomaru Y."/>
        </authorList>
    </citation>
    <scope>NUCLEOTIDE SEQUENCE [LARGE SCALE GENOMIC DNA]</scope>
    <source>
        <strain evidence="2 3">NIES-3715</strain>
    </source>
</reference>
<feature type="compositionally biased region" description="Basic and acidic residues" evidence="1">
    <location>
        <begin position="301"/>
        <end position="340"/>
    </location>
</feature>
<dbReference type="Proteomes" id="UP001054902">
    <property type="component" value="Unassembled WGS sequence"/>
</dbReference>
<feature type="compositionally biased region" description="Basic residues" evidence="1">
    <location>
        <begin position="412"/>
        <end position="439"/>
    </location>
</feature>
<feature type="region of interest" description="Disordered" evidence="1">
    <location>
        <begin position="301"/>
        <end position="456"/>
    </location>
</feature>
<comment type="caution">
    <text evidence="2">The sequence shown here is derived from an EMBL/GenBank/DDBJ whole genome shotgun (WGS) entry which is preliminary data.</text>
</comment>
<dbReference type="AlphaFoldDB" id="A0AAD3CRF2"/>
<organism evidence="2 3">
    <name type="scientific">Chaetoceros tenuissimus</name>
    <dbReference type="NCBI Taxonomy" id="426638"/>
    <lineage>
        <taxon>Eukaryota</taxon>
        <taxon>Sar</taxon>
        <taxon>Stramenopiles</taxon>
        <taxon>Ochrophyta</taxon>
        <taxon>Bacillariophyta</taxon>
        <taxon>Coscinodiscophyceae</taxon>
        <taxon>Chaetocerotophycidae</taxon>
        <taxon>Chaetocerotales</taxon>
        <taxon>Chaetocerotaceae</taxon>
        <taxon>Chaetoceros</taxon>
    </lineage>
</organism>
<dbReference type="InterPro" id="IPR027417">
    <property type="entry name" value="P-loop_NTPase"/>
</dbReference>